<dbReference type="GO" id="GO:0009055">
    <property type="term" value="F:electron transfer activity"/>
    <property type="evidence" value="ECO:0007669"/>
    <property type="project" value="InterPro"/>
</dbReference>
<evidence type="ECO:0000313" key="7">
    <source>
        <dbReference type="EMBL" id="MBB5213145.1"/>
    </source>
</evidence>
<feature type="domain" description="Cytochrome c" evidence="6">
    <location>
        <begin position="53"/>
        <end position="122"/>
    </location>
</feature>
<evidence type="ECO:0000256" key="1">
    <source>
        <dbReference type="ARBA" id="ARBA00022448"/>
    </source>
</evidence>
<keyword evidence="2" id="KW-0349">Heme</keyword>
<dbReference type="Proteomes" id="UP000563601">
    <property type="component" value="Unassembled WGS sequence"/>
</dbReference>
<organism evidence="7 8">
    <name type="scientific">Microbulbifer hydrolyticus</name>
    <dbReference type="NCBI Taxonomy" id="48074"/>
    <lineage>
        <taxon>Bacteria</taxon>
        <taxon>Pseudomonadati</taxon>
        <taxon>Pseudomonadota</taxon>
        <taxon>Gammaproteobacteria</taxon>
        <taxon>Cellvibrionales</taxon>
        <taxon>Microbulbiferaceae</taxon>
        <taxon>Microbulbifer</taxon>
    </lineage>
</organism>
<dbReference type="GO" id="GO:0020037">
    <property type="term" value="F:heme binding"/>
    <property type="evidence" value="ECO:0007669"/>
    <property type="project" value="InterPro"/>
</dbReference>
<dbReference type="Pfam" id="PF13442">
    <property type="entry name" value="Cytochrome_CBB3"/>
    <property type="match status" value="1"/>
</dbReference>
<reference evidence="7 8" key="1">
    <citation type="submission" date="2020-08" db="EMBL/GenBank/DDBJ databases">
        <title>Genomic Encyclopedia of Type Strains, Phase IV (KMG-IV): sequencing the most valuable type-strain genomes for metagenomic binning, comparative biology and taxonomic classification.</title>
        <authorList>
            <person name="Goeker M."/>
        </authorList>
    </citation>
    <scope>NUCLEOTIDE SEQUENCE [LARGE SCALE GENOMIC DNA]</scope>
    <source>
        <strain evidence="7 8">DSM 11525</strain>
    </source>
</reference>
<protein>
    <submittedName>
        <fullName evidence="7">Cytochrome c5</fullName>
    </submittedName>
</protein>
<evidence type="ECO:0000256" key="4">
    <source>
        <dbReference type="ARBA" id="ARBA00022982"/>
    </source>
</evidence>
<keyword evidence="5" id="KW-0408">Iron</keyword>
<dbReference type="RefSeq" id="WP_237567857.1">
    <property type="nucleotide sequence ID" value="NZ_CP047491.1"/>
</dbReference>
<evidence type="ECO:0000256" key="5">
    <source>
        <dbReference type="ARBA" id="ARBA00023004"/>
    </source>
</evidence>
<dbReference type="PANTHER" id="PTHR40942:SF4">
    <property type="entry name" value="CYTOCHROME C5"/>
    <property type="match status" value="1"/>
</dbReference>
<dbReference type="GO" id="GO:0005506">
    <property type="term" value="F:iron ion binding"/>
    <property type="evidence" value="ECO:0007669"/>
    <property type="project" value="InterPro"/>
</dbReference>
<evidence type="ECO:0000256" key="3">
    <source>
        <dbReference type="ARBA" id="ARBA00022723"/>
    </source>
</evidence>
<dbReference type="Gene3D" id="1.10.760.10">
    <property type="entry name" value="Cytochrome c-like domain"/>
    <property type="match status" value="1"/>
</dbReference>
<dbReference type="PANTHER" id="PTHR40942">
    <property type="match status" value="1"/>
</dbReference>
<dbReference type="InterPro" id="IPR009056">
    <property type="entry name" value="Cyt_c-like_dom"/>
</dbReference>
<accession>A0AA89T786</accession>
<evidence type="ECO:0000259" key="6">
    <source>
        <dbReference type="Pfam" id="PF13442"/>
    </source>
</evidence>
<keyword evidence="1" id="KW-0813">Transport</keyword>
<gene>
    <name evidence="7" type="ORF">HNQ53_003392</name>
</gene>
<evidence type="ECO:0000313" key="8">
    <source>
        <dbReference type="Proteomes" id="UP000563601"/>
    </source>
</evidence>
<dbReference type="InterPro" id="IPR002323">
    <property type="entry name" value="Cyt_CIE"/>
</dbReference>
<proteinExistence type="predicted"/>
<name>A0AA89T786_9GAMM</name>
<dbReference type="AlphaFoldDB" id="A0AA89T786"/>
<dbReference type="PRINTS" id="PR00607">
    <property type="entry name" value="CYTCHROMECIE"/>
</dbReference>
<dbReference type="SUPFAM" id="SSF46626">
    <property type="entry name" value="Cytochrome c"/>
    <property type="match status" value="1"/>
</dbReference>
<dbReference type="InterPro" id="IPR036909">
    <property type="entry name" value="Cyt_c-like_dom_sf"/>
</dbReference>
<comment type="caution">
    <text evidence="7">The sequence shown here is derived from an EMBL/GenBank/DDBJ whole genome shotgun (WGS) entry which is preliminary data.</text>
</comment>
<keyword evidence="3" id="KW-0479">Metal-binding</keyword>
<sequence>MTLFTFTLLGCSESDPRSAAEPQPAAHDDAIEEVETQPVTELDQVHISEQLLDTYRTTCGNCHERGVVGAPKTGDVAAWAPRMARGMDTLVVHVREGYKTMPPAGLCYSCSDEDFAELIGYMATPK</sequence>
<evidence type="ECO:0000256" key="2">
    <source>
        <dbReference type="ARBA" id="ARBA00022617"/>
    </source>
</evidence>
<dbReference type="EMBL" id="JACHHR010000006">
    <property type="protein sequence ID" value="MBB5213145.1"/>
    <property type="molecule type" value="Genomic_DNA"/>
</dbReference>
<keyword evidence="4" id="KW-0249">Electron transport</keyword>